<dbReference type="Gene3D" id="3.40.630.30">
    <property type="match status" value="1"/>
</dbReference>
<proteinExistence type="predicted"/>
<evidence type="ECO:0000313" key="2">
    <source>
        <dbReference type="EMBL" id="OAN11587.1"/>
    </source>
</evidence>
<keyword evidence="3" id="KW-1185">Reference proteome</keyword>
<dbReference type="PANTHER" id="PTHR47426:SF3">
    <property type="entry name" value="GCN5-RELATED N-ACETYLTRANSFERASE 6, CHLOROPLASTIC"/>
    <property type="match status" value="1"/>
</dbReference>
<dbReference type="PROSITE" id="PS51186">
    <property type="entry name" value="GNAT"/>
    <property type="match status" value="1"/>
</dbReference>
<dbReference type="OrthoDB" id="6869927at2"/>
<protein>
    <recommendedName>
        <fullName evidence="1">N-acetyltransferase domain-containing protein</fullName>
    </recommendedName>
</protein>
<reference evidence="2 3" key="1">
    <citation type="submission" date="2016-03" db="EMBL/GenBank/DDBJ databases">
        <title>Photobacterium proteolyticum sp. nov. a protease producing bacterium isolated from ocean sediments of Laizhou Bay.</title>
        <authorList>
            <person name="Li Y."/>
        </authorList>
    </citation>
    <scope>NUCLEOTIDE SEQUENCE [LARGE SCALE GENOMIC DNA]</scope>
    <source>
        <strain evidence="2 3">R-40508</strain>
    </source>
</reference>
<name>A0A178K3C9_9GAMM</name>
<dbReference type="STRING" id="858640.A3K86_21970"/>
<dbReference type="PANTHER" id="PTHR47426">
    <property type="entry name" value="ACYL-COA N-ACYLTRANSFERASES (NAT) SUPERFAMILY PROTEIN"/>
    <property type="match status" value="1"/>
</dbReference>
<dbReference type="InterPro" id="IPR000182">
    <property type="entry name" value="GNAT_dom"/>
</dbReference>
<accession>A0A178K3C9</accession>
<dbReference type="Proteomes" id="UP000078503">
    <property type="component" value="Unassembled WGS sequence"/>
</dbReference>
<gene>
    <name evidence="2" type="ORF">A3K86_21970</name>
</gene>
<evidence type="ECO:0000313" key="3">
    <source>
        <dbReference type="Proteomes" id="UP000078503"/>
    </source>
</evidence>
<dbReference type="SUPFAM" id="SSF55729">
    <property type="entry name" value="Acyl-CoA N-acyltransferases (Nat)"/>
    <property type="match status" value="1"/>
</dbReference>
<organism evidence="2 3">
    <name type="scientific">Photobacterium jeanii</name>
    <dbReference type="NCBI Taxonomy" id="858640"/>
    <lineage>
        <taxon>Bacteria</taxon>
        <taxon>Pseudomonadati</taxon>
        <taxon>Pseudomonadota</taxon>
        <taxon>Gammaproteobacteria</taxon>
        <taxon>Vibrionales</taxon>
        <taxon>Vibrionaceae</taxon>
        <taxon>Photobacterium</taxon>
    </lineage>
</organism>
<dbReference type="AlphaFoldDB" id="A0A178K3C9"/>
<dbReference type="RefSeq" id="WP_068336692.1">
    <property type="nucleotide sequence ID" value="NZ_LVHF01000033.1"/>
</dbReference>
<evidence type="ECO:0000259" key="1">
    <source>
        <dbReference type="PROSITE" id="PS51186"/>
    </source>
</evidence>
<dbReference type="InterPro" id="IPR016181">
    <property type="entry name" value="Acyl_CoA_acyltransferase"/>
</dbReference>
<comment type="caution">
    <text evidence="2">The sequence shown here is derived from an EMBL/GenBank/DDBJ whole genome shotgun (WGS) entry which is preliminary data.</text>
</comment>
<dbReference type="CDD" id="cd04301">
    <property type="entry name" value="NAT_SF"/>
    <property type="match status" value="1"/>
</dbReference>
<sequence>MEIREAIVEDTASIVPLVTLIQTSHQKLAPARFRLPSEIELAGWISEEIEAKDTKFYIAVSNNTVIGYLTLKIEEQQENIFLQPRVYAYIDHVCVAETVRKQGICRQLMMTAIEYSKQKGINDIEMTVWTENTAANNAFKELGFKSTVQKLKAQINATP</sequence>
<dbReference type="GO" id="GO:0016747">
    <property type="term" value="F:acyltransferase activity, transferring groups other than amino-acyl groups"/>
    <property type="evidence" value="ECO:0007669"/>
    <property type="project" value="InterPro"/>
</dbReference>
<feature type="domain" description="N-acetyltransferase" evidence="1">
    <location>
        <begin position="1"/>
        <end position="159"/>
    </location>
</feature>
<dbReference type="EMBL" id="LVHF01000033">
    <property type="protein sequence ID" value="OAN11587.1"/>
    <property type="molecule type" value="Genomic_DNA"/>
</dbReference>
<dbReference type="Pfam" id="PF00583">
    <property type="entry name" value="Acetyltransf_1"/>
    <property type="match status" value="1"/>
</dbReference>